<dbReference type="InterPro" id="IPR012951">
    <property type="entry name" value="BBE"/>
</dbReference>
<evidence type="ECO:0000256" key="5">
    <source>
        <dbReference type="ARBA" id="ARBA00023002"/>
    </source>
</evidence>
<dbReference type="SUPFAM" id="SSF56176">
    <property type="entry name" value="FAD-binding/transporter-associated domain-like"/>
    <property type="match status" value="1"/>
</dbReference>
<comment type="similarity">
    <text evidence="2">Belongs to the oxygen-dependent FAD-linked oxidoreductase family.</text>
</comment>
<sequence length="490" mass="53166">MRNRRDVLRLGTGAAAAAVAAGPTTASPTSAGPRAAAWQELRRALSPGAALYRPGGGGYDRLAVPENLRYAHVRPAGIVACATPRDVRVAVRWSVKHGVPFAPRSGGHDYAGHSTTEGLLVSLRRMSEVVPGGRRLRVGGGATNSDVYRAREANLYFPGGRCPGVGVAGLTLGGGLGFNDRKWGLGCDRLTQTEVVLADGSLVRASARENPDLFWACRGGAGGNFGINTGFTFDAIPVADQVATVFDLTFALDRGVKLMERVQEILRRDGTGDFDCRVGFVNHGHGEITLLGQYLGTDDRLRRHLAPILELGPTKRFVEQRHFWKAQDHLMTKPERVALASKSLVPDRRLEAETVTAVTEWIRHWQPGRAGNAGHVTLFAMGGRSGTPAPDETAFPHRGATFVIDIGTTWDPATPGEVVGHLLDQIGTVYHTLRRDLGTSASYVNFPDPDLHRWRTAYYGPNHDRLVEIKRRYDPGNLFRHGQSVDSRTA</sequence>
<feature type="domain" description="FAD-binding PCMH-type" evidence="6">
    <location>
        <begin position="71"/>
        <end position="238"/>
    </location>
</feature>
<accession>A0A6G2BJJ6</accession>
<keyword evidence="8" id="KW-1185">Reference proteome</keyword>
<keyword evidence="3" id="KW-0285">Flavoprotein</keyword>
<dbReference type="Pfam" id="PF08031">
    <property type="entry name" value="BBE"/>
    <property type="match status" value="1"/>
</dbReference>
<dbReference type="GO" id="GO:0071949">
    <property type="term" value="F:FAD binding"/>
    <property type="evidence" value="ECO:0007669"/>
    <property type="project" value="InterPro"/>
</dbReference>
<dbReference type="Gene3D" id="3.40.462.20">
    <property type="match status" value="1"/>
</dbReference>
<evidence type="ECO:0000313" key="7">
    <source>
        <dbReference type="EMBL" id="MTE22420.1"/>
    </source>
</evidence>
<dbReference type="InterPro" id="IPR016169">
    <property type="entry name" value="FAD-bd_PCMH_sub2"/>
</dbReference>
<keyword evidence="5" id="KW-0560">Oxidoreductase</keyword>
<comment type="caution">
    <text evidence="7">The sequence shown here is derived from an EMBL/GenBank/DDBJ whole genome shotgun (WGS) entry which is preliminary data.</text>
</comment>
<reference evidence="7 8" key="1">
    <citation type="submission" date="2019-11" db="EMBL/GenBank/DDBJ databases">
        <authorList>
            <person name="Yuan L."/>
        </authorList>
    </citation>
    <scope>NUCLEOTIDE SEQUENCE [LARGE SCALE GENOMIC DNA]</scope>
    <source>
        <strain evidence="7 8">TRM43335</strain>
    </source>
</reference>
<evidence type="ECO:0000259" key="6">
    <source>
        <dbReference type="PROSITE" id="PS51387"/>
    </source>
</evidence>
<dbReference type="OrthoDB" id="9775082at2"/>
<evidence type="ECO:0000256" key="4">
    <source>
        <dbReference type="ARBA" id="ARBA00022827"/>
    </source>
</evidence>
<dbReference type="PANTHER" id="PTHR42973">
    <property type="entry name" value="BINDING OXIDOREDUCTASE, PUTATIVE (AFU_ORTHOLOGUE AFUA_1G17690)-RELATED"/>
    <property type="match status" value="1"/>
</dbReference>
<dbReference type="RefSeq" id="WP_155072903.1">
    <property type="nucleotide sequence ID" value="NZ_WIXO01000001.1"/>
</dbReference>
<proteinExistence type="inferred from homology"/>
<dbReference type="PROSITE" id="PS51318">
    <property type="entry name" value="TAT"/>
    <property type="match status" value="1"/>
</dbReference>
<gene>
    <name evidence="7" type="ORF">F0L17_25625</name>
</gene>
<dbReference type="AlphaFoldDB" id="A0A6G2BJJ6"/>
<dbReference type="Pfam" id="PF01565">
    <property type="entry name" value="FAD_binding_4"/>
    <property type="match status" value="1"/>
</dbReference>
<dbReference type="InterPro" id="IPR006311">
    <property type="entry name" value="TAT_signal"/>
</dbReference>
<dbReference type="Gene3D" id="3.30.465.10">
    <property type="match status" value="1"/>
</dbReference>
<dbReference type="PANTHER" id="PTHR42973:SF39">
    <property type="entry name" value="FAD-BINDING PCMH-TYPE DOMAIN-CONTAINING PROTEIN"/>
    <property type="match status" value="1"/>
</dbReference>
<evidence type="ECO:0000256" key="3">
    <source>
        <dbReference type="ARBA" id="ARBA00022630"/>
    </source>
</evidence>
<comment type="cofactor">
    <cofactor evidence="1">
        <name>FAD</name>
        <dbReference type="ChEBI" id="CHEBI:57692"/>
    </cofactor>
</comment>
<protein>
    <submittedName>
        <fullName evidence="7">FAD-binding protein</fullName>
    </submittedName>
</protein>
<keyword evidence="4" id="KW-0274">FAD</keyword>
<evidence type="ECO:0000256" key="1">
    <source>
        <dbReference type="ARBA" id="ARBA00001974"/>
    </source>
</evidence>
<dbReference type="PROSITE" id="PS51387">
    <property type="entry name" value="FAD_PCMH"/>
    <property type="match status" value="1"/>
</dbReference>
<dbReference type="InterPro" id="IPR036318">
    <property type="entry name" value="FAD-bd_PCMH-like_sf"/>
</dbReference>
<dbReference type="InterPro" id="IPR016166">
    <property type="entry name" value="FAD-bd_PCMH"/>
</dbReference>
<organism evidence="7 8">
    <name type="scientific">Streptomyces taklimakanensis</name>
    <dbReference type="NCBI Taxonomy" id="2569853"/>
    <lineage>
        <taxon>Bacteria</taxon>
        <taxon>Bacillati</taxon>
        <taxon>Actinomycetota</taxon>
        <taxon>Actinomycetes</taxon>
        <taxon>Kitasatosporales</taxon>
        <taxon>Streptomycetaceae</taxon>
        <taxon>Streptomyces</taxon>
    </lineage>
</organism>
<dbReference type="SUPFAM" id="SSF55103">
    <property type="entry name" value="FAD-linked oxidases, C-terminal domain"/>
    <property type="match status" value="1"/>
</dbReference>
<dbReference type="InterPro" id="IPR016164">
    <property type="entry name" value="FAD-linked_Oxase-like_C"/>
</dbReference>
<evidence type="ECO:0000313" key="8">
    <source>
        <dbReference type="Proteomes" id="UP000473014"/>
    </source>
</evidence>
<evidence type="ECO:0000256" key="2">
    <source>
        <dbReference type="ARBA" id="ARBA00005466"/>
    </source>
</evidence>
<dbReference type="EMBL" id="WIXO01000001">
    <property type="protein sequence ID" value="MTE22420.1"/>
    <property type="molecule type" value="Genomic_DNA"/>
</dbReference>
<dbReference type="InterPro" id="IPR006094">
    <property type="entry name" value="Oxid_FAD_bind_N"/>
</dbReference>
<dbReference type="InterPro" id="IPR050416">
    <property type="entry name" value="FAD-linked_Oxidoreductase"/>
</dbReference>
<dbReference type="GO" id="GO:0016491">
    <property type="term" value="F:oxidoreductase activity"/>
    <property type="evidence" value="ECO:0007669"/>
    <property type="project" value="UniProtKB-KW"/>
</dbReference>
<dbReference type="Proteomes" id="UP000473014">
    <property type="component" value="Unassembled WGS sequence"/>
</dbReference>
<name>A0A6G2BJJ6_9ACTN</name>